<dbReference type="GO" id="GO:0005654">
    <property type="term" value="C:nucleoplasm"/>
    <property type="evidence" value="ECO:0007669"/>
    <property type="project" value="UniProtKB-ARBA"/>
</dbReference>
<comment type="function">
    <text evidence="6">DNA-dependent RNA polymerase catalyzes the transcription of DNA into RNA using the four ribonucleoside triphosphates as substrates. Specific peripheric component of RNA polymerase III which synthesizes small RNAs, such as 5S rRNA and tRNAs.</text>
</comment>
<accession>A0AA39QW09</accession>
<keyword evidence="4 6" id="KW-0804">Transcription</keyword>
<dbReference type="FunFam" id="1.10.10.10:FF:000116">
    <property type="entry name" value="DNA-directed RNA polymerase III subunit RPC6"/>
    <property type="match status" value="1"/>
</dbReference>
<evidence type="ECO:0000256" key="4">
    <source>
        <dbReference type="ARBA" id="ARBA00023163"/>
    </source>
</evidence>
<proteinExistence type="inferred from homology"/>
<dbReference type="SUPFAM" id="SSF46785">
    <property type="entry name" value="Winged helix' DNA-binding domain"/>
    <property type="match status" value="1"/>
</dbReference>
<dbReference type="InterPro" id="IPR036388">
    <property type="entry name" value="WH-like_DNA-bd_sf"/>
</dbReference>
<evidence type="ECO:0000256" key="5">
    <source>
        <dbReference type="ARBA" id="ARBA00023242"/>
    </source>
</evidence>
<evidence type="ECO:0000256" key="6">
    <source>
        <dbReference type="PIRNR" id="PIRNR028763"/>
    </source>
</evidence>
<dbReference type="EMBL" id="JAFEKC020000019">
    <property type="protein sequence ID" value="KAK0509120.1"/>
    <property type="molecule type" value="Genomic_DNA"/>
</dbReference>
<keyword evidence="9" id="KW-1185">Reference proteome</keyword>
<comment type="caution">
    <text evidence="8">The sequence shown here is derived from an EMBL/GenBank/DDBJ whole genome shotgun (WGS) entry which is preliminary data.</text>
</comment>
<dbReference type="AlphaFoldDB" id="A0AA39QW09"/>
<sequence length="360" mass="41174">MATTAKEDPGKDEDVTMAETSVASSPKELRNVLYARCATFPEDHVFDQNELLSFKILPENTVEQLSVHTKYLTKEGLFKLMSRDGKACWKVVKRADAAKYKTLTQDEAIVYSYIEASQREGIWSKLLRNKTNLHMTTMNRAIKSLESKNYIKSIKTVKWPNRKTFMLSRLQPSEDVTGGPFYTDGILDEEFVHQMSYWIERYIIGRSWWHPPLHEPSKRKSNSKLTQEQAEELRARDVSRRVHGRPRSEAMLPYPAAYNGYPTLAEVTRAVNASELSGVVMRESEVGQLLDILCWDGRLEKIRGGRSYKAVRRVAGEDGAMLENGLTESPCGRCPVFDICEDDGPVNARTCEYFQDWLEL</sequence>
<keyword evidence="3 6" id="KW-0240">DNA-directed RNA polymerase</keyword>
<evidence type="ECO:0000256" key="2">
    <source>
        <dbReference type="ARBA" id="ARBA00011038"/>
    </source>
</evidence>
<dbReference type="GO" id="GO:0005737">
    <property type="term" value="C:cytoplasm"/>
    <property type="evidence" value="ECO:0007669"/>
    <property type="project" value="UniProtKB-ARBA"/>
</dbReference>
<gene>
    <name evidence="8" type="ORF">JMJ35_008491</name>
</gene>
<reference evidence="8" key="1">
    <citation type="submission" date="2023-03" db="EMBL/GenBank/DDBJ databases">
        <title>Complete genome of Cladonia borealis.</title>
        <authorList>
            <person name="Park H."/>
        </authorList>
    </citation>
    <scope>NUCLEOTIDE SEQUENCE</scope>
    <source>
        <strain evidence="8">ANT050790</strain>
    </source>
</reference>
<dbReference type="GO" id="GO:0006383">
    <property type="term" value="P:transcription by RNA polymerase III"/>
    <property type="evidence" value="ECO:0007669"/>
    <property type="project" value="UniProtKB-UniRule"/>
</dbReference>
<dbReference type="Proteomes" id="UP001166286">
    <property type="component" value="Unassembled WGS sequence"/>
</dbReference>
<comment type="subcellular location">
    <subcellularLocation>
        <location evidence="1 6">Nucleus</location>
    </subcellularLocation>
</comment>
<evidence type="ECO:0000256" key="7">
    <source>
        <dbReference type="SAM" id="MobiDB-lite"/>
    </source>
</evidence>
<organism evidence="8 9">
    <name type="scientific">Cladonia borealis</name>
    <dbReference type="NCBI Taxonomy" id="184061"/>
    <lineage>
        <taxon>Eukaryota</taxon>
        <taxon>Fungi</taxon>
        <taxon>Dikarya</taxon>
        <taxon>Ascomycota</taxon>
        <taxon>Pezizomycotina</taxon>
        <taxon>Lecanoromycetes</taxon>
        <taxon>OSLEUM clade</taxon>
        <taxon>Lecanoromycetidae</taxon>
        <taxon>Lecanorales</taxon>
        <taxon>Lecanorineae</taxon>
        <taxon>Cladoniaceae</taxon>
        <taxon>Cladonia</taxon>
    </lineage>
</organism>
<dbReference type="PANTHER" id="PTHR12780">
    <property type="entry name" value="RNA POLYMERASE III DNA DIRECTED , 39KD SUBUNIT-RELATED"/>
    <property type="match status" value="1"/>
</dbReference>
<dbReference type="GO" id="GO:0005666">
    <property type="term" value="C:RNA polymerase III complex"/>
    <property type="evidence" value="ECO:0007669"/>
    <property type="project" value="UniProtKB-UniRule"/>
</dbReference>
<dbReference type="InterPro" id="IPR036390">
    <property type="entry name" value="WH_DNA-bd_sf"/>
</dbReference>
<protein>
    <recommendedName>
        <fullName evidence="6">DNA-directed RNA polymerase III subunit RPC6</fullName>
        <shortName evidence="6">RNA polymerase III subunit C6</shortName>
    </recommendedName>
</protein>
<feature type="region of interest" description="Disordered" evidence="7">
    <location>
        <begin position="215"/>
        <end position="246"/>
    </location>
</feature>
<dbReference type="InterPro" id="IPR007832">
    <property type="entry name" value="RNA_pol_Rpc34"/>
</dbReference>
<comment type="similarity">
    <text evidence="2 6">Belongs to the eukaryotic RPC34/RPC39 RNA polymerase subunit family.</text>
</comment>
<feature type="region of interest" description="Disordered" evidence="7">
    <location>
        <begin position="1"/>
        <end position="22"/>
    </location>
</feature>
<feature type="compositionally biased region" description="Basic and acidic residues" evidence="7">
    <location>
        <begin position="231"/>
        <end position="240"/>
    </location>
</feature>
<dbReference type="Pfam" id="PF05158">
    <property type="entry name" value="RNA_pol_Rpc34"/>
    <property type="match status" value="1"/>
</dbReference>
<dbReference type="Gene3D" id="1.10.10.10">
    <property type="entry name" value="Winged helix-like DNA-binding domain superfamily/Winged helix DNA-binding domain"/>
    <property type="match status" value="1"/>
</dbReference>
<evidence type="ECO:0000313" key="9">
    <source>
        <dbReference type="Proteomes" id="UP001166286"/>
    </source>
</evidence>
<name>A0AA39QW09_9LECA</name>
<dbReference type="InterPro" id="IPR016049">
    <property type="entry name" value="RNA_pol_Rpc34-like"/>
</dbReference>
<evidence type="ECO:0000313" key="8">
    <source>
        <dbReference type="EMBL" id="KAK0509120.1"/>
    </source>
</evidence>
<dbReference type="PIRSF" id="PIRSF028763">
    <property type="entry name" value="RNA_pol_Rpc34"/>
    <property type="match status" value="1"/>
</dbReference>
<keyword evidence="5 6" id="KW-0539">Nucleus</keyword>
<feature type="compositionally biased region" description="Basic and acidic residues" evidence="7">
    <location>
        <begin position="1"/>
        <end position="14"/>
    </location>
</feature>
<evidence type="ECO:0000256" key="3">
    <source>
        <dbReference type="ARBA" id="ARBA00022478"/>
    </source>
</evidence>
<evidence type="ECO:0000256" key="1">
    <source>
        <dbReference type="ARBA" id="ARBA00004123"/>
    </source>
</evidence>